<proteinExistence type="predicted"/>
<feature type="region of interest" description="Disordered" evidence="1">
    <location>
        <begin position="47"/>
        <end position="84"/>
    </location>
</feature>
<gene>
    <name evidence="2" type="ORF">F511_19297</name>
</gene>
<accession>A0A2Z7A708</accession>
<dbReference type="EMBL" id="KV018446">
    <property type="protein sequence ID" value="KZV17276.1"/>
    <property type="molecule type" value="Genomic_DNA"/>
</dbReference>
<evidence type="ECO:0000313" key="2">
    <source>
        <dbReference type="EMBL" id="KZV17276.1"/>
    </source>
</evidence>
<keyword evidence="3" id="KW-1185">Reference proteome</keyword>
<name>A0A2Z7A708_9LAMI</name>
<reference evidence="2 3" key="1">
    <citation type="journal article" date="2015" name="Proc. Natl. Acad. Sci. U.S.A.">
        <title>The resurrection genome of Boea hygrometrica: A blueprint for survival of dehydration.</title>
        <authorList>
            <person name="Xiao L."/>
            <person name="Yang G."/>
            <person name="Zhang L."/>
            <person name="Yang X."/>
            <person name="Zhao S."/>
            <person name="Ji Z."/>
            <person name="Zhou Q."/>
            <person name="Hu M."/>
            <person name="Wang Y."/>
            <person name="Chen M."/>
            <person name="Xu Y."/>
            <person name="Jin H."/>
            <person name="Xiao X."/>
            <person name="Hu G."/>
            <person name="Bao F."/>
            <person name="Hu Y."/>
            <person name="Wan P."/>
            <person name="Li L."/>
            <person name="Deng X."/>
            <person name="Kuang T."/>
            <person name="Xiang C."/>
            <person name="Zhu J.K."/>
            <person name="Oliver M.J."/>
            <person name="He Y."/>
        </authorList>
    </citation>
    <scope>NUCLEOTIDE SEQUENCE [LARGE SCALE GENOMIC DNA]</scope>
    <source>
        <strain evidence="3">cv. XS01</strain>
    </source>
</reference>
<dbReference type="AlphaFoldDB" id="A0A2Z7A708"/>
<feature type="compositionally biased region" description="Low complexity" evidence="1">
    <location>
        <begin position="47"/>
        <end position="58"/>
    </location>
</feature>
<evidence type="ECO:0000313" key="3">
    <source>
        <dbReference type="Proteomes" id="UP000250235"/>
    </source>
</evidence>
<dbReference type="Proteomes" id="UP000250235">
    <property type="component" value="Unassembled WGS sequence"/>
</dbReference>
<feature type="region of interest" description="Disordered" evidence="1">
    <location>
        <begin position="1"/>
        <end position="25"/>
    </location>
</feature>
<evidence type="ECO:0000256" key="1">
    <source>
        <dbReference type="SAM" id="MobiDB-lite"/>
    </source>
</evidence>
<protein>
    <submittedName>
        <fullName evidence="2">Uncharacterized protein</fullName>
    </submittedName>
</protein>
<sequence length="126" mass="13112">MRLHAATSRINLARPRASGRPSTHEIARTATTTCAALCEKQREPAAFRAASARPAHATALHRPAATERPARSGNPQSAAPSWPPCAMTSATACANRRPAHATRATKRARCVAQGGAAACGGPWPIT</sequence>
<organism evidence="2 3">
    <name type="scientific">Dorcoceras hygrometricum</name>
    <dbReference type="NCBI Taxonomy" id="472368"/>
    <lineage>
        <taxon>Eukaryota</taxon>
        <taxon>Viridiplantae</taxon>
        <taxon>Streptophyta</taxon>
        <taxon>Embryophyta</taxon>
        <taxon>Tracheophyta</taxon>
        <taxon>Spermatophyta</taxon>
        <taxon>Magnoliopsida</taxon>
        <taxon>eudicotyledons</taxon>
        <taxon>Gunneridae</taxon>
        <taxon>Pentapetalae</taxon>
        <taxon>asterids</taxon>
        <taxon>lamiids</taxon>
        <taxon>Lamiales</taxon>
        <taxon>Gesneriaceae</taxon>
        <taxon>Didymocarpoideae</taxon>
        <taxon>Trichosporeae</taxon>
        <taxon>Loxocarpinae</taxon>
        <taxon>Dorcoceras</taxon>
    </lineage>
</organism>